<dbReference type="Proteomes" id="UP000478052">
    <property type="component" value="Unassembled WGS sequence"/>
</dbReference>
<sequence>MSFSEFDDQSEIIKKFEDDMKYVNSKIKMIDIKLSSIHPTNNEYISKLK</sequence>
<dbReference type="GO" id="GO:0016301">
    <property type="term" value="F:kinase activity"/>
    <property type="evidence" value="ECO:0007669"/>
    <property type="project" value="UniProtKB-KW"/>
</dbReference>
<evidence type="ECO:0000313" key="2">
    <source>
        <dbReference type="Proteomes" id="UP000478052"/>
    </source>
</evidence>
<organism evidence="1 2">
    <name type="scientific">Aphis craccivora</name>
    <name type="common">Cowpea aphid</name>
    <dbReference type="NCBI Taxonomy" id="307492"/>
    <lineage>
        <taxon>Eukaryota</taxon>
        <taxon>Metazoa</taxon>
        <taxon>Ecdysozoa</taxon>
        <taxon>Arthropoda</taxon>
        <taxon>Hexapoda</taxon>
        <taxon>Insecta</taxon>
        <taxon>Pterygota</taxon>
        <taxon>Neoptera</taxon>
        <taxon>Paraneoptera</taxon>
        <taxon>Hemiptera</taxon>
        <taxon>Sternorrhyncha</taxon>
        <taxon>Aphidomorpha</taxon>
        <taxon>Aphidoidea</taxon>
        <taxon>Aphididae</taxon>
        <taxon>Aphidini</taxon>
        <taxon>Aphis</taxon>
        <taxon>Aphis</taxon>
    </lineage>
</organism>
<keyword evidence="1" id="KW-0808">Transferase</keyword>
<gene>
    <name evidence="1" type="ORF">FWK35_00030228</name>
</gene>
<name>A0A6G0Y1Z0_APHCR</name>
<keyword evidence="2" id="KW-1185">Reference proteome</keyword>
<reference evidence="1 2" key="1">
    <citation type="submission" date="2019-08" db="EMBL/GenBank/DDBJ databases">
        <title>Whole genome of Aphis craccivora.</title>
        <authorList>
            <person name="Voronova N.V."/>
            <person name="Shulinski R.S."/>
            <person name="Bandarenka Y.V."/>
            <person name="Zhorov D.G."/>
            <person name="Warner D."/>
        </authorList>
    </citation>
    <scope>NUCLEOTIDE SEQUENCE [LARGE SCALE GENOMIC DNA]</scope>
    <source>
        <strain evidence="1">180601</strain>
        <tissue evidence="1">Whole Body</tissue>
    </source>
</reference>
<keyword evidence="1" id="KW-0418">Kinase</keyword>
<accession>A0A6G0Y1Z0</accession>
<dbReference type="AlphaFoldDB" id="A0A6G0Y1Z0"/>
<protein>
    <submittedName>
        <fullName evidence="1">Putative serine/threonine-protein kinase isoform X2</fullName>
    </submittedName>
</protein>
<feature type="non-terminal residue" evidence="1">
    <location>
        <position position="49"/>
    </location>
</feature>
<proteinExistence type="predicted"/>
<evidence type="ECO:0000313" key="1">
    <source>
        <dbReference type="EMBL" id="KAF0747512.1"/>
    </source>
</evidence>
<dbReference type="EMBL" id="VUJU01006818">
    <property type="protein sequence ID" value="KAF0747512.1"/>
    <property type="molecule type" value="Genomic_DNA"/>
</dbReference>
<comment type="caution">
    <text evidence="1">The sequence shown here is derived from an EMBL/GenBank/DDBJ whole genome shotgun (WGS) entry which is preliminary data.</text>
</comment>